<dbReference type="Proteomes" id="UP000236370">
    <property type="component" value="Unassembled WGS sequence"/>
</dbReference>
<evidence type="ECO:0000256" key="1">
    <source>
        <dbReference type="SAM" id="MobiDB-lite"/>
    </source>
</evidence>
<dbReference type="EMBL" id="NBAG03000218">
    <property type="protein sequence ID" value="PNI80281.1"/>
    <property type="molecule type" value="Genomic_DNA"/>
</dbReference>
<comment type="caution">
    <text evidence="2">The sequence shown here is derived from an EMBL/GenBank/DDBJ whole genome shotgun (WGS) entry which is preliminary data.</text>
</comment>
<feature type="non-terminal residue" evidence="2">
    <location>
        <position position="1"/>
    </location>
</feature>
<evidence type="ECO:0000313" key="3">
    <source>
        <dbReference type="Proteomes" id="UP000236370"/>
    </source>
</evidence>
<dbReference type="AlphaFoldDB" id="A0A2J8P8D1"/>
<accession>A0A2J8P8D1</accession>
<feature type="region of interest" description="Disordered" evidence="1">
    <location>
        <begin position="1"/>
        <end position="37"/>
    </location>
</feature>
<proteinExistence type="predicted"/>
<feature type="compositionally biased region" description="Basic residues" evidence="1">
    <location>
        <begin position="86"/>
        <end position="98"/>
    </location>
</feature>
<name>A0A2J8P8D1_PANTR</name>
<feature type="region of interest" description="Disordered" evidence="1">
    <location>
        <begin position="71"/>
        <end position="98"/>
    </location>
</feature>
<organism evidence="2 3">
    <name type="scientific">Pan troglodytes</name>
    <name type="common">Chimpanzee</name>
    <dbReference type="NCBI Taxonomy" id="9598"/>
    <lineage>
        <taxon>Eukaryota</taxon>
        <taxon>Metazoa</taxon>
        <taxon>Chordata</taxon>
        <taxon>Craniata</taxon>
        <taxon>Vertebrata</taxon>
        <taxon>Euteleostomi</taxon>
        <taxon>Mammalia</taxon>
        <taxon>Eutheria</taxon>
        <taxon>Euarchontoglires</taxon>
        <taxon>Primates</taxon>
        <taxon>Haplorrhini</taxon>
        <taxon>Catarrhini</taxon>
        <taxon>Hominidae</taxon>
        <taxon>Pan</taxon>
    </lineage>
</organism>
<evidence type="ECO:0000313" key="2">
    <source>
        <dbReference type="EMBL" id="PNI80281.1"/>
    </source>
</evidence>
<sequence length="98" mass="10630">SSGPSPGPSVPRLRHSYRDRVRQLRAGATASQPDPPASLWHWGLPAHLCPHHSWPPWGACAPPGAWQCGKRPGAVPSRAQPSLCQHLHRRGAVHGSHR</sequence>
<protein>
    <submittedName>
        <fullName evidence="2">SEMA3G isoform 3</fullName>
    </submittedName>
</protein>
<gene>
    <name evidence="2" type="ORF">CK820_G0004979</name>
</gene>
<reference evidence="2 3" key="1">
    <citation type="submission" date="2017-12" db="EMBL/GenBank/DDBJ databases">
        <title>High-resolution comparative analysis of great ape genomes.</title>
        <authorList>
            <person name="Pollen A."/>
            <person name="Hastie A."/>
            <person name="Hormozdiari F."/>
            <person name="Dougherty M."/>
            <person name="Liu R."/>
            <person name="Chaisson M."/>
            <person name="Hoppe E."/>
            <person name="Hill C."/>
            <person name="Pang A."/>
            <person name="Hillier L."/>
            <person name="Baker C."/>
            <person name="Armstrong J."/>
            <person name="Shendure J."/>
            <person name="Paten B."/>
            <person name="Wilson R."/>
            <person name="Chao H."/>
            <person name="Schneider V."/>
            <person name="Ventura M."/>
            <person name="Kronenberg Z."/>
            <person name="Murali S."/>
            <person name="Gordon D."/>
            <person name="Cantsilieris S."/>
            <person name="Munson K."/>
            <person name="Nelson B."/>
            <person name="Raja A."/>
            <person name="Underwood J."/>
            <person name="Diekhans M."/>
            <person name="Fiddes I."/>
            <person name="Haussler D."/>
            <person name="Eichler E."/>
        </authorList>
    </citation>
    <scope>NUCLEOTIDE SEQUENCE [LARGE SCALE GENOMIC DNA]</scope>
    <source>
        <strain evidence="2">Yerkes chimp pedigree #C0471</strain>
    </source>
</reference>